<accession>A0A177B0N5</accession>
<dbReference type="GO" id="GO:0003676">
    <property type="term" value="F:nucleic acid binding"/>
    <property type="evidence" value="ECO:0007669"/>
    <property type="project" value="InterPro"/>
</dbReference>
<dbReference type="GO" id="GO:0003899">
    <property type="term" value="F:DNA-directed RNA polymerase activity"/>
    <property type="evidence" value="ECO:0007669"/>
    <property type="project" value="InterPro"/>
</dbReference>
<organism evidence="13 14">
    <name type="scientific">Intoshia linei</name>
    <dbReference type="NCBI Taxonomy" id="1819745"/>
    <lineage>
        <taxon>Eukaryota</taxon>
        <taxon>Metazoa</taxon>
        <taxon>Spiralia</taxon>
        <taxon>Lophotrochozoa</taxon>
        <taxon>Mesozoa</taxon>
        <taxon>Orthonectida</taxon>
        <taxon>Rhopaluridae</taxon>
        <taxon>Intoshia</taxon>
    </lineage>
</organism>
<reference evidence="13 14" key="1">
    <citation type="submission" date="2016-04" db="EMBL/GenBank/DDBJ databases">
        <title>The genome of Intoshia linei affirms orthonectids as highly simplified spiralians.</title>
        <authorList>
            <person name="Mikhailov K.V."/>
            <person name="Slusarev G.S."/>
            <person name="Nikitin M.A."/>
            <person name="Logacheva M.D."/>
            <person name="Penin A."/>
            <person name="Aleoshin V."/>
            <person name="Panchin Y.V."/>
        </authorList>
    </citation>
    <scope>NUCLEOTIDE SEQUENCE [LARGE SCALE GENOMIC DNA]</scope>
    <source>
        <strain evidence="13">Intl2013</strain>
        <tissue evidence="13">Whole animal</tissue>
    </source>
</reference>
<dbReference type="GO" id="GO:0006363">
    <property type="term" value="P:termination of RNA polymerase I transcription"/>
    <property type="evidence" value="ECO:0007669"/>
    <property type="project" value="TreeGrafter"/>
</dbReference>
<dbReference type="InterPro" id="IPR019761">
    <property type="entry name" value="DNA-dir_RNA_pol-M_15_CS"/>
</dbReference>
<evidence type="ECO:0000256" key="2">
    <source>
        <dbReference type="ARBA" id="ARBA00022478"/>
    </source>
</evidence>
<feature type="binding site" evidence="10">
    <location>
        <position position="73"/>
    </location>
    <ligand>
        <name>Zn(2+)</name>
        <dbReference type="ChEBI" id="CHEBI:29105"/>
        <label>2</label>
    </ligand>
</feature>
<evidence type="ECO:0000256" key="6">
    <source>
        <dbReference type="ARBA" id="ARBA00023163"/>
    </source>
</evidence>
<dbReference type="PANTHER" id="PTHR11239">
    <property type="entry name" value="DNA-DIRECTED RNA POLYMERASE"/>
    <property type="match status" value="1"/>
</dbReference>
<evidence type="ECO:0000259" key="12">
    <source>
        <dbReference type="PROSITE" id="PS51133"/>
    </source>
</evidence>
<dbReference type="InterPro" id="IPR012164">
    <property type="entry name" value="Rpa12/Rpb9/Rpc10/TFS"/>
</dbReference>
<evidence type="ECO:0000313" key="14">
    <source>
        <dbReference type="Proteomes" id="UP000078046"/>
    </source>
</evidence>
<evidence type="ECO:0000256" key="7">
    <source>
        <dbReference type="ARBA" id="ARBA00023242"/>
    </source>
</evidence>
<comment type="function">
    <text evidence="8">Core component of RNA polymerase I (Pol I), a DNA-dependent RNA polymerase which synthesizes ribosomal RNA precursors using the four ribonucleoside triphosphates as substrates. Can mediate Pol I proofreading of the nascent RNA transcript. Anchors into the Pol I active site to monitor transcription fidelity and cleave mis-incorporated 5'-ribonucleotides.</text>
</comment>
<keyword evidence="2 9" id="KW-0240">DNA-directed RNA polymerase</keyword>
<feature type="binding site" evidence="10">
    <location>
        <position position="13"/>
    </location>
    <ligand>
        <name>Zn(2+)</name>
        <dbReference type="ChEBI" id="CHEBI:29105"/>
        <label>1</label>
    </ligand>
</feature>
<keyword evidence="6 9" id="KW-0804">Transcription</keyword>
<evidence type="ECO:0000256" key="1">
    <source>
        <dbReference type="ARBA" id="ARBA00004604"/>
    </source>
</evidence>
<dbReference type="GO" id="GO:0005736">
    <property type="term" value="C:RNA polymerase I complex"/>
    <property type="evidence" value="ECO:0007669"/>
    <property type="project" value="TreeGrafter"/>
</dbReference>
<comment type="subcellular location">
    <subcellularLocation>
        <location evidence="1">Nucleus</location>
        <location evidence="1">Nucleolus</location>
    </subcellularLocation>
</comment>
<evidence type="ECO:0000256" key="8">
    <source>
        <dbReference type="ARBA" id="ARBA00044497"/>
    </source>
</evidence>
<dbReference type="OrthoDB" id="10056816at2759"/>
<comment type="caution">
    <text evidence="13">The sequence shown here is derived from an EMBL/GenBank/DDBJ whole genome shotgun (WGS) entry which is preliminary data.</text>
</comment>
<dbReference type="Proteomes" id="UP000078046">
    <property type="component" value="Unassembled WGS sequence"/>
</dbReference>
<dbReference type="Pfam" id="PF01096">
    <property type="entry name" value="Zn_ribbon_TFIIS"/>
    <property type="match status" value="1"/>
</dbReference>
<feature type="domain" description="TFIIS-type" evidence="12">
    <location>
        <begin position="69"/>
        <end position="109"/>
    </location>
</feature>
<feature type="zinc finger region" description="C4-type" evidence="11">
    <location>
        <begin position="10"/>
        <end position="32"/>
    </location>
</feature>
<evidence type="ECO:0000256" key="11">
    <source>
        <dbReference type="PIRSR" id="PIRSR005586-2"/>
    </source>
</evidence>
<dbReference type="AlphaFoldDB" id="A0A177B0N5"/>
<evidence type="ECO:0000256" key="3">
    <source>
        <dbReference type="ARBA" id="ARBA00022723"/>
    </source>
</evidence>
<feature type="binding site" evidence="10">
    <location>
        <position position="101"/>
    </location>
    <ligand>
        <name>Zn(2+)</name>
        <dbReference type="ChEBI" id="CHEBI:29105"/>
        <label>2</label>
    </ligand>
</feature>
<feature type="binding site" evidence="10">
    <location>
        <position position="29"/>
    </location>
    <ligand>
        <name>Zn(2+)</name>
        <dbReference type="ChEBI" id="CHEBI:29105"/>
        <label>1</label>
    </ligand>
</feature>
<feature type="binding site" evidence="10">
    <location>
        <position position="32"/>
    </location>
    <ligand>
        <name>Zn(2+)</name>
        <dbReference type="ChEBI" id="CHEBI:29105"/>
        <label>1</label>
    </ligand>
</feature>
<evidence type="ECO:0000256" key="9">
    <source>
        <dbReference type="PIRNR" id="PIRNR005586"/>
    </source>
</evidence>
<dbReference type="PANTHER" id="PTHR11239:SF14">
    <property type="entry name" value="DNA-DIRECTED RNA POLYMERASE I SUBUNIT RPA12"/>
    <property type="match status" value="1"/>
</dbReference>
<keyword evidence="3 10" id="KW-0479">Metal-binding</keyword>
<dbReference type="SUPFAM" id="SSF57783">
    <property type="entry name" value="Zinc beta-ribbon"/>
    <property type="match status" value="1"/>
</dbReference>
<evidence type="ECO:0000313" key="13">
    <source>
        <dbReference type="EMBL" id="OAF67193.1"/>
    </source>
</evidence>
<dbReference type="InterPro" id="IPR001222">
    <property type="entry name" value="Znf_TFIIS"/>
</dbReference>
<keyword evidence="14" id="KW-1185">Reference proteome</keyword>
<dbReference type="Gene3D" id="2.20.25.10">
    <property type="match status" value="1"/>
</dbReference>
<comment type="function">
    <text evidence="9">DNA-dependent RNA polymerase catalyzes the transcription of DNA into RNA using the four ribonucleoside triphosphates as substrates.</text>
</comment>
<dbReference type="PROSITE" id="PS01030">
    <property type="entry name" value="RNA_POL_M_15KD"/>
    <property type="match status" value="1"/>
</dbReference>
<proteinExistence type="inferred from homology"/>
<protein>
    <recommendedName>
        <fullName evidence="9">DNA-directed RNA polymerase subunit</fullName>
    </recommendedName>
</protein>
<dbReference type="SMART" id="SM00440">
    <property type="entry name" value="ZnF_C2C2"/>
    <property type="match status" value="1"/>
</dbReference>
<dbReference type="InterPro" id="IPR034004">
    <property type="entry name" value="Zn_ribbon_RPA12_C"/>
</dbReference>
<feature type="binding site" evidence="10">
    <location>
        <position position="10"/>
    </location>
    <ligand>
        <name>Zn(2+)</name>
        <dbReference type="ChEBI" id="CHEBI:29105"/>
        <label>1</label>
    </ligand>
</feature>
<comment type="similarity">
    <text evidence="9">Belongs to the archaeal rpoM/eukaryotic RPA12/RPB9/RPC11 RNA polymerase family.</text>
</comment>
<name>A0A177B0N5_9BILA</name>
<dbReference type="EMBL" id="LWCA01000726">
    <property type="protein sequence ID" value="OAF67193.1"/>
    <property type="molecule type" value="Genomic_DNA"/>
</dbReference>
<keyword evidence="4 11" id="KW-0863">Zinc-finger</keyword>
<feature type="binding site" evidence="10">
    <location>
        <position position="104"/>
    </location>
    <ligand>
        <name>Zn(2+)</name>
        <dbReference type="ChEBI" id="CHEBI:29105"/>
        <label>2</label>
    </ligand>
</feature>
<feature type="binding site" evidence="10">
    <location>
        <position position="76"/>
    </location>
    <ligand>
        <name>Zn(2+)</name>
        <dbReference type="ChEBI" id="CHEBI:29105"/>
        <label>2</label>
    </ligand>
</feature>
<gene>
    <name evidence="13" type="ORF">A3Q56_05076</name>
</gene>
<sequence length="112" mass="12374">MIFTTDEDFCGKCGSVLPQIDENSIKVKCYCCPNIVDYSNCGSTEICSSISFPKNRIIDDEVDAKGPVADHECANCGNSQMLYTTKQTRSADEGQTIFYKCPNCGHMESEFS</sequence>
<dbReference type="GO" id="GO:0008270">
    <property type="term" value="F:zinc ion binding"/>
    <property type="evidence" value="ECO:0007669"/>
    <property type="project" value="UniProtKB-KW"/>
</dbReference>
<keyword evidence="5 10" id="KW-0862">Zinc</keyword>
<dbReference type="PIRSF" id="PIRSF005586">
    <property type="entry name" value="RNApol_RpoM"/>
    <property type="match status" value="1"/>
</dbReference>
<evidence type="ECO:0000256" key="5">
    <source>
        <dbReference type="ARBA" id="ARBA00022833"/>
    </source>
</evidence>
<keyword evidence="7 9" id="KW-0539">Nucleus</keyword>
<dbReference type="PROSITE" id="PS51133">
    <property type="entry name" value="ZF_TFIIS_2"/>
    <property type="match status" value="1"/>
</dbReference>
<evidence type="ECO:0000256" key="10">
    <source>
        <dbReference type="PIRSR" id="PIRSR005586-1"/>
    </source>
</evidence>
<evidence type="ECO:0000256" key="4">
    <source>
        <dbReference type="ARBA" id="ARBA00022771"/>
    </source>
</evidence>
<dbReference type="CDD" id="cd10507">
    <property type="entry name" value="Zn-ribbon_RPA12"/>
    <property type="match status" value="1"/>
</dbReference>